<evidence type="ECO:0000313" key="11">
    <source>
        <dbReference type="Proteomes" id="UP000026962"/>
    </source>
</evidence>
<name>A0A0E0LEH8_ORYPU</name>
<dbReference type="Proteomes" id="UP000026962">
    <property type="component" value="Chromosome 6"/>
</dbReference>
<keyword evidence="5" id="KW-0539">Nucleus</keyword>
<proteinExistence type="predicted"/>
<dbReference type="CDD" id="cd00167">
    <property type="entry name" value="SANT"/>
    <property type="match status" value="1"/>
</dbReference>
<accession>A0A0E0LEH8</accession>
<organism evidence="10">
    <name type="scientific">Oryza punctata</name>
    <name type="common">Red rice</name>
    <dbReference type="NCBI Taxonomy" id="4537"/>
    <lineage>
        <taxon>Eukaryota</taxon>
        <taxon>Viridiplantae</taxon>
        <taxon>Streptophyta</taxon>
        <taxon>Embryophyta</taxon>
        <taxon>Tracheophyta</taxon>
        <taxon>Spermatophyta</taxon>
        <taxon>Magnoliopsida</taxon>
        <taxon>Liliopsida</taxon>
        <taxon>Poales</taxon>
        <taxon>Poaceae</taxon>
        <taxon>BOP clade</taxon>
        <taxon>Oryzoideae</taxon>
        <taxon>Oryzeae</taxon>
        <taxon>Oryzinae</taxon>
        <taxon>Oryza</taxon>
    </lineage>
</organism>
<feature type="domain" description="SANT" evidence="8">
    <location>
        <begin position="74"/>
        <end position="127"/>
    </location>
</feature>
<dbReference type="InterPro" id="IPR006447">
    <property type="entry name" value="Myb_dom_plants"/>
</dbReference>
<sequence>MSTTPNPLDAAAGSAVAGGGGGGDGGGGGGGGRKQKEKQVVAAPLQPPMAVPAASAVAVGEEARKVRKPYTITKSRESWTEPEHDKFLEALQLFDRDWKKIEAYVGSKTVIQIRSHAQKYFLKVQKNGTGEHLPPPRPKRKAAHPYPQKASKNVSQAAISQPPPLGEQGCVMSMDTSPVIRNANASAAVPSWDNSIAQPLSASHTQGAVATNNCSSSIESPSATWPTSEAVEQENVLRPLRAMPDFAQVYSFLGSIFDPDTSGHLQTLKAMDPIDVETVLLLMRNLSMNLTSPDFAPHLNLLSSCNSGGDQIKSEGMENLGSPQSCHLPFMVTSE</sequence>
<dbReference type="AlphaFoldDB" id="A0A0E0LEH8"/>
<feature type="domain" description="Myb-like" evidence="7">
    <location>
        <begin position="71"/>
        <end position="121"/>
    </location>
</feature>
<dbReference type="InterPro" id="IPR001005">
    <property type="entry name" value="SANT/Myb"/>
</dbReference>
<protein>
    <submittedName>
        <fullName evidence="10">Uncharacterized protein</fullName>
    </submittedName>
</protein>
<evidence type="ECO:0000256" key="5">
    <source>
        <dbReference type="ARBA" id="ARBA00023242"/>
    </source>
</evidence>
<dbReference type="Pfam" id="PF24904">
    <property type="entry name" value="RVE6"/>
    <property type="match status" value="1"/>
</dbReference>
<evidence type="ECO:0000313" key="10">
    <source>
        <dbReference type="EnsemblPlants" id="OPUNC06G21970.1"/>
    </source>
</evidence>
<dbReference type="eggNOG" id="KOG0724">
    <property type="taxonomic scope" value="Eukaryota"/>
</dbReference>
<dbReference type="PANTHER" id="PTHR12802:SF170">
    <property type="entry name" value="OS06G0669700 PROTEIN"/>
    <property type="match status" value="1"/>
</dbReference>
<dbReference type="FunFam" id="1.10.10.60:FF:000023">
    <property type="entry name" value="protein REVEILLE 6 isoform X1"/>
    <property type="match status" value="1"/>
</dbReference>
<feature type="compositionally biased region" description="Gly residues" evidence="6">
    <location>
        <begin position="16"/>
        <end position="32"/>
    </location>
</feature>
<reference evidence="10" key="1">
    <citation type="submission" date="2015-04" db="UniProtKB">
        <authorList>
            <consortium name="EnsemblPlants"/>
        </authorList>
    </citation>
    <scope>IDENTIFICATION</scope>
</reference>
<dbReference type="Gene3D" id="1.10.10.60">
    <property type="entry name" value="Homeodomain-like"/>
    <property type="match status" value="1"/>
</dbReference>
<dbReference type="GO" id="GO:0010468">
    <property type="term" value="P:regulation of gene expression"/>
    <property type="evidence" value="ECO:0007669"/>
    <property type="project" value="UniProtKB-ARBA"/>
</dbReference>
<evidence type="ECO:0000256" key="1">
    <source>
        <dbReference type="ARBA" id="ARBA00004123"/>
    </source>
</evidence>
<dbReference type="GO" id="GO:0005634">
    <property type="term" value="C:nucleus"/>
    <property type="evidence" value="ECO:0007669"/>
    <property type="project" value="UniProtKB-SubCell"/>
</dbReference>
<dbReference type="Pfam" id="PF00249">
    <property type="entry name" value="Myb_DNA-binding"/>
    <property type="match status" value="1"/>
</dbReference>
<dbReference type="PROSITE" id="PS51293">
    <property type="entry name" value="SANT"/>
    <property type="match status" value="1"/>
</dbReference>
<dbReference type="InterPro" id="IPR009057">
    <property type="entry name" value="Homeodomain-like_sf"/>
</dbReference>
<evidence type="ECO:0000256" key="3">
    <source>
        <dbReference type="ARBA" id="ARBA00023125"/>
    </source>
</evidence>
<evidence type="ECO:0000259" key="8">
    <source>
        <dbReference type="PROSITE" id="PS51293"/>
    </source>
</evidence>
<comment type="subcellular location">
    <subcellularLocation>
        <location evidence="1">Nucleus</location>
    </subcellularLocation>
</comment>
<feature type="region of interest" description="Disordered" evidence="6">
    <location>
        <begin position="126"/>
        <end position="155"/>
    </location>
</feature>
<dbReference type="PANTHER" id="PTHR12802">
    <property type="entry name" value="SWI/SNF COMPLEX-RELATED"/>
    <property type="match status" value="1"/>
</dbReference>
<dbReference type="Gramene" id="OPUNC06G21970.1">
    <property type="protein sequence ID" value="OPUNC06G21970.1"/>
    <property type="gene ID" value="OPUNC06G21970"/>
</dbReference>
<evidence type="ECO:0000256" key="6">
    <source>
        <dbReference type="SAM" id="MobiDB-lite"/>
    </source>
</evidence>
<dbReference type="HOGENOM" id="CLU_052430_0_1_1"/>
<dbReference type="OMA" id="WDNTLVQ"/>
<dbReference type="PROSITE" id="PS51294">
    <property type="entry name" value="HTH_MYB"/>
    <property type="match status" value="1"/>
</dbReference>
<dbReference type="PROSITE" id="PS50090">
    <property type="entry name" value="MYB_LIKE"/>
    <property type="match status" value="1"/>
</dbReference>
<dbReference type="GO" id="GO:0003677">
    <property type="term" value="F:DNA binding"/>
    <property type="evidence" value="ECO:0007669"/>
    <property type="project" value="UniProtKB-KW"/>
</dbReference>
<dbReference type="InterPro" id="IPR017930">
    <property type="entry name" value="Myb_dom"/>
</dbReference>
<keyword evidence="3" id="KW-0238">DNA-binding</keyword>
<feature type="domain" description="HTH myb-type" evidence="9">
    <location>
        <begin position="71"/>
        <end position="125"/>
    </location>
</feature>
<evidence type="ECO:0000256" key="4">
    <source>
        <dbReference type="ARBA" id="ARBA00023163"/>
    </source>
</evidence>
<dbReference type="EnsemblPlants" id="OPUNC06G21970.1">
    <property type="protein sequence ID" value="OPUNC06G21970.1"/>
    <property type="gene ID" value="OPUNC06G21970"/>
</dbReference>
<evidence type="ECO:0000256" key="2">
    <source>
        <dbReference type="ARBA" id="ARBA00023015"/>
    </source>
</evidence>
<evidence type="ECO:0000259" key="9">
    <source>
        <dbReference type="PROSITE" id="PS51294"/>
    </source>
</evidence>
<keyword evidence="2" id="KW-0805">Transcription regulation</keyword>
<feature type="region of interest" description="Disordered" evidence="6">
    <location>
        <begin position="1"/>
        <end position="41"/>
    </location>
</feature>
<evidence type="ECO:0000259" key="7">
    <source>
        <dbReference type="PROSITE" id="PS50090"/>
    </source>
</evidence>
<dbReference type="NCBIfam" id="TIGR01557">
    <property type="entry name" value="myb_SHAQKYF"/>
    <property type="match status" value="1"/>
</dbReference>
<keyword evidence="4" id="KW-0804">Transcription</keyword>
<dbReference type="InterPro" id="IPR017884">
    <property type="entry name" value="SANT_dom"/>
</dbReference>
<reference evidence="10" key="2">
    <citation type="submission" date="2018-05" db="EMBL/GenBank/DDBJ databases">
        <title>OpunRS2 (Oryza punctata Reference Sequence Version 2).</title>
        <authorList>
            <person name="Zhang J."/>
            <person name="Kudrna D."/>
            <person name="Lee S."/>
            <person name="Talag J."/>
            <person name="Welchert J."/>
            <person name="Wing R.A."/>
        </authorList>
    </citation>
    <scope>NUCLEOTIDE SEQUENCE [LARGE SCALE GENOMIC DNA]</scope>
</reference>
<dbReference type="SMART" id="SM00717">
    <property type="entry name" value="SANT"/>
    <property type="match status" value="1"/>
</dbReference>
<dbReference type="STRING" id="4537.A0A0E0LEH8"/>
<keyword evidence="11" id="KW-1185">Reference proteome</keyword>
<dbReference type="SUPFAM" id="SSF46689">
    <property type="entry name" value="Homeodomain-like"/>
    <property type="match status" value="1"/>
</dbReference>